<accession>A0ABW0L635</accession>
<dbReference type="EMBL" id="JBHSMU010000011">
    <property type="protein sequence ID" value="MFC5460418.1"/>
    <property type="molecule type" value="Genomic_DNA"/>
</dbReference>
<proteinExistence type="predicted"/>
<gene>
    <name evidence="2" type="ORF">ACFPN5_11435</name>
</gene>
<dbReference type="Proteomes" id="UP001596050">
    <property type="component" value="Unassembled WGS sequence"/>
</dbReference>
<name>A0ABW0L635_9BURK</name>
<organism evidence="2 3">
    <name type="scientific">Massilia niabensis</name>
    <dbReference type="NCBI Taxonomy" id="544910"/>
    <lineage>
        <taxon>Bacteria</taxon>
        <taxon>Pseudomonadati</taxon>
        <taxon>Pseudomonadota</taxon>
        <taxon>Betaproteobacteria</taxon>
        <taxon>Burkholderiales</taxon>
        <taxon>Oxalobacteraceae</taxon>
        <taxon>Telluria group</taxon>
        <taxon>Massilia</taxon>
    </lineage>
</organism>
<comment type="caution">
    <text evidence="2">The sequence shown here is derived from an EMBL/GenBank/DDBJ whole genome shotgun (WGS) entry which is preliminary data.</text>
</comment>
<evidence type="ECO:0000313" key="3">
    <source>
        <dbReference type="Proteomes" id="UP001596050"/>
    </source>
</evidence>
<reference evidence="3" key="1">
    <citation type="journal article" date="2019" name="Int. J. Syst. Evol. Microbiol.">
        <title>The Global Catalogue of Microorganisms (GCM) 10K type strain sequencing project: providing services to taxonomists for standard genome sequencing and annotation.</title>
        <authorList>
            <consortium name="The Broad Institute Genomics Platform"/>
            <consortium name="The Broad Institute Genome Sequencing Center for Infectious Disease"/>
            <person name="Wu L."/>
            <person name="Ma J."/>
        </authorList>
    </citation>
    <scope>NUCLEOTIDE SEQUENCE [LARGE SCALE GENOMIC DNA]</scope>
    <source>
        <strain evidence="3">KACC 12649</strain>
    </source>
</reference>
<evidence type="ECO:0008006" key="4">
    <source>
        <dbReference type="Google" id="ProtNLM"/>
    </source>
</evidence>
<evidence type="ECO:0000313" key="2">
    <source>
        <dbReference type="EMBL" id="MFC5460418.1"/>
    </source>
</evidence>
<feature type="signal peptide" evidence="1">
    <location>
        <begin position="1"/>
        <end position="20"/>
    </location>
</feature>
<feature type="chain" id="PRO_5046792459" description="DUF1080 domain-containing protein" evidence="1">
    <location>
        <begin position="21"/>
        <end position="113"/>
    </location>
</feature>
<evidence type="ECO:0000256" key="1">
    <source>
        <dbReference type="SAM" id="SignalP"/>
    </source>
</evidence>
<sequence length="113" mass="12677">MHMFRTAVLAACLLPLAAQADPVPVPAEKLAYVGDWQGKDMRLQLAKDGKVKYKRDRPNKKMDLSLDLQGFNGDNFDVGAFMVRSTFVVSKPPHRVGDKWMMTVDGVELTRIN</sequence>
<dbReference type="RefSeq" id="WP_379783271.1">
    <property type="nucleotide sequence ID" value="NZ_JBHSMU010000011.1"/>
</dbReference>
<keyword evidence="3" id="KW-1185">Reference proteome</keyword>
<protein>
    <recommendedName>
        <fullName evidence="4">DUF1080 domain-containing protein</fullName>
    </recommendedName>
</protein>
<keyword evidence="1" id="KW-0732">Signal</keyword>